<feature type="transmembrane region" description="Helical" evidence="16">
    <location>
        <begin position="143"/>
        <end position="163"/>
    </location>
</feature>
<keyword evidence="8" id="KW-1278">Translocase</keyword>
<evidence type="ECO:0000256" key="7">
    <source>
        <dbReference type="ARBA" id="ARBA00022692"/>
    </source>
</evidence>
<evidence type="ECO:0000256" key="1">
    <source>
        <dbReference type="ARBA" id="ARBA00004225"/>
    </source>
</evidence>
<keyword evidence="12 17" id="KW-0496">Mitochondrion</keyword>
<evidence type="ECO:0000256" key="15">
    <source>
        <dbReference type="ARBA" id="ARBA00049551"/>
    </source>
</evidence>
<evidence type="ECO:0000313" key="17">
    <source>
        <dbReference type="EMBL" id="QRV62813.1"/>
    </source>
</evidence>
<evidence type="ECO:0000256" key="13">
    <source>
        <dbReference type="ARBA" id="ARBA00023136"/>
    </source>
</evidence>
<evidence type="ECO:0000256" key="16">
    <source>
        <dbReference type="SAM" id="Phobius"/>
    </source>
</evidence>
<name>A0A894JSS4_9DYTI</name>
<evidence type="ECO:0000256" key="8">
    <source>
        <dbReference type="ARBA" id="ARBA00022967"/>
    </source>
</evidence>
<feature type="transmembrane region" description="Helical" evidence="16">
    <location>
        <begin position="83"/>
        <end position="100"/>
    </location>
</feature>
<evidence type="ECO:0000256" key="2">
    <source>
        <dbReference type="ARBA" id="ARBA00005698"/>
    </source>
</evidence>
<reference evidence="17" key="1">
    <citation type="journal article" date="2021" name="Mol. Phylogenet. Evol.">
        <title>Habitat preference and diversification rates in a speciose lineage of diving beetles.</title>
        <authorList>
            <person name="Villastrigo A."/>
            <person name="Abellan P."/>
            <person name="Ribera I."/>
        </authorList>
    </citation>
    <scope>NUCLEOTIDE SEQUENCE</scope>
</reference>
<keyword evidence="7 16" id="KW-0812">Transmembrane</keyword>
<comment type="catalytic activity">
    <reaction evidence="15">
        <text>a ubiquinone + NADH + 5 H(+)(in) = a ubiquinol + NAD(+) + 4 H(+)(out)</text>
        <dbReference type="Rhea" id="RHEA:29091"/>
        <dbReference type="Rhea" id="RHEA-COMP:9565"/>
        <dbReference type="Rhea" id="RHEA-COMP:9566"/>
        <dbReference type="ChEBI" id="CHEBI:15378"/>
        <dbReference type="ChEBI" id="CHEBI:16389"/>
        <dbReference type="ChEBI" id="CHEBI:17976"/>
        <dbReference type="ChEBI" id="CHEBI:57540"/>
        <dbReference type="ChEBI" id="CHEBI:57945"/>
        <dbReference type="EC" id="7.1.1.2"/>
    </reaction>
</comment>
<dbReference type="AlphaFoldDB" id="A0A894JSS4"/>
<sequence length="174" mass="20469">MFMIITSLNLFMSLTFIFMNHPMAMGLILLTQTISIIMISSFYSLSFWFSYILFLIMIGGMLILFMYMTSLASNEKFNLSKNILIPLSLMFFSLMMMNWMNDSMLMNYLHKTSNLIEFFNYQNLYKNENLLSLNSMYNKPNTFITLMMINYLLITLIAIVKITKSSKGPLRQKF</sequence>
<dbReference type="GO" id="GO:0031966">
    <property type="term" value="C:mitochondrial membrane"/>
    <property type="evidence" value="ECO:0007669"/>
    <property type="project" value="UniProtKB-SubCell"/>
</dbReference>
<proteinExistence type="inferred from homology"/>
<evidence type="ECO:0000256" key="12">
    <source>
        <dbReference type="ARBA" id="ARBA00023128"/>
    </source>
</evidence>
<keyword evidence="10 16" id="KW-1133">Transmembrane helix</keyword>
<evidence type="ECO:0000256" key="11">
    <source>
        <dbReference type="ARBA" id="ARBA00023027"/>
    </source>
</evidence>
<evidence type="ECO:0000256" key="6">
    <source>
        <dbReference type="ARBA" id="ARBA00022660"/>
    </source>
</evidence>
<geneLocation type="mitochondrion" evidence="17"/>
<comment type="similarity">
    <text evidence="2">Belongs to the complex I subunit 6 family.</text>
</comment>
<evidence type="ECO:0000256" key="10">
    <source>
        <dbReference type="ARBA" id="ARBA00022989"/>
    </source>
</evidence>
<comment type="subcellular location">
    <subcellularLocation>
        <location evidence="1">Mitochondrion membrane</location>
        <topology evidence="1">Multi-pass membrane protein</topology>
    </subcellularLocation>
</comment>
<dbReference type="EMBL" id="MW465260">
    <property type="protein sequence ID" value="QRV62813.1"/>
    <property type="molecule type" value="Genomic_DNA"/>
</dbReference>
<dbReference type="EC" id="7.1.1.2" evidence="3"/>
<dbReference type="PANTHER" id="PTHR11435">
    <property type="entry name" value="NADH UBIQUINONE OXIDOREDUCTASE SUBUNIT ND6"/>
    <property type="match status" value="1"/>
</dbReference>
<organism evidence="17">
    <name type="scientific">Neoporus sp. NHM-IR594</name>
    <dbReference type="NCBI Taxonomy" id="2714628"/>
    <lineage>
        <taxon>Eukaryota</taxon>
        <taxon>Metazoa</taxon>
        <taxon>Ecdysozoa</taxon>
        <taxon>Arthropoda</taxon>
        <taxon>Hexapoda</taxon>
        <taxon>Insecta</taxon>
        <taxon>Pterygota</taxon>
        <taxon>Neoptera</taxon>
        <taxon>Endopterygota</taxon>
        <taxon>Coleoptera</taxon>
        <taxon>Adephaga</taxon>
        <taxon>Dytiscoidea</taxon>
        <taxon>Dytiscidae</taxon>
        <taxon>Hydroporinae</taxon>
        <taxon>Hydroporini</taxon>
        <taxon>Neoporus</taxon>
    </lineage>
</organism>
<gene>
    <name evidence="17" type="primary">nad6</name>
</gene>
<protein>
    <recommendedName>
        <fullName evidence="4">NADH-ubiquinone oxidoreductase chain 6</fullName>
        <ecNumber evidence="3">7.1.1.2</ecNumber>
    </recommendedName>
    <alternativeName>
        <fullName evidence="14">NADH dehydrogenase subunit 6</fullName>
    </alternativeName>
</protein>
<keyword evidence="9" id="KW-0249">Electron transport</keyword>
<evidence type="ECO:0000256" key="9">
    <source>
        <dbReference type="ARBA" id="ARBA00022982"/>
    </source>
</evidence>
<dbReference type="PANTHER" id="PTHR11435:SF1">
    <property type="entry name" value="NADH-UBIQUINONE OXIDOREDUCTASE CHAIN 6"/>
    <property type="match status" value="1"/>
</dbReference>
<keyword evidence="13 16" id="KW-0472">Membrane</keyword>
<dbReference type="InterPro" id="IPR050269">
    <property type="entry name" value="ComplexI_Subunit6"/>
</dbReference>
<evidence type="ECO:0000256" key="3">
    <source>
        <dbReference type="ARBA" id="ARBA00012944"/>
    </source>
</evidence>
<evidence type="ECO:0000256" key="4">
    <source>
        <dbReference type="ARBA" id="ARBA00021095"/>
    </source>
</evidence>
<accession>A0A894JSS4</accession>
<keyword evidence="6" id="KW-0679">Respiratory chain</keyword>
<keyword evidence="11" id="KW-0520">NAD</keyword>
<dbReference type="GO" id="GO:0008137">
    <property type="term" value="F:NADH dehydrogenase (ubiquinone) activity"/>
    <property type="evidence" value="ECO:0007669"/>
    <property type="project" value="UniProtKB-EC"/>
</dbReference>
<feature type="transmembrane region" description="Helical" evidence="16">
    <location>
        <begin position="48"/>
        <end position="71"/>
    </location>
</feature>
<evidence type="ECO:0000256" key="5">
    <source>
        <dbReference type="ARBA" id="ARBA00022448"/>
    </source>
</evidence>
<keyword evidence="5" id="KW-0813">Transport</keyword>
<evidence type="ECO:0000256" key="14">
    <source>
        <dbReference type="ARBA" id="ARBA00031019"/>
    </source>
</evidence>